<reference evidence="1" key="2">
    <citation type="submission" date="2021-04" db="EMBL/GenBank/DDBJ databases">
        <authorList>
            <person name="Gilroy R."/>
        </authorList>
    </citation>
    <scope>NUCLEOTIDE SEQUENCE</scope>
    <source>
        <strain evidence="1">ChiSxjej6B18-287</strain>
    </source>
</reference>
<proteinExistence type="predicted"/>
<accession>A0A9D2N6S6</accession>
<gene>
    <name evidence="1" type="ORF">H9935_11790</name>
</gene>
<comment type="caution">
    <text evidence="1">The sequence shown here is derived from an EMBL/GenBank/DDBJ whole genome shotgun (WGS) entry which is preliminary data.</text>
</comment>
<sequence>MGTLKRAPPDFLPMQFFVYKKGGPGISPWHMKKKKVYLYKKGNCLCLIITILCICEKNVLKIQKNCEEVLNKQKSFLT</sequence>
<dbReference type="AlphaFoldDB" id="A0A9D2N6S6"/>
<name>A0A9D2N6S6_9FIRM</name>
<reference evidence="1" key="1">
    <citation type="journal article" date="2021" name="PeerJ">
        <title>Extensive microbial diversity within the chicken gut microbiome revealed by metagenomics and culture.</title>
        <authorList>
            <person name="Gilroy R."/>
            <person name="Ravi A."/>
            <person name="Getino M."/>
            <person name="Pursley I."/>
            <person name="Horton D.L."/>
            <person name="Alikhan N.F."/>
            <person name="Baker D."/>
            <person name="Gharbi K."/>
            <person name="Hall N."/>
            <person name="Watson M."/>
            <person name="Adriaenssens E.M."/>
            <person name="Foster-Nyarko E."/>
            <person name="Jarju S."/>
            <person name="Secka A."/>
            <person name="Antonio M."/>
            <person name="Oren A."/>
            <person name="Chaudhuri R.R."/>
            <person name="La Ragione R."/>
            <person name="Hildebrand F."/>
            <person name="Pallen M.J."/>
        </authorList>
    </citation>
    <scope>NUCLEOTIDE SEQUENCE</scope>
    <source>
        <strain evidence="1">ChiSxjej6B18-287</strain>
    </source>
</reference>
<evidence type="ECO:0000313" key="1">
    <source>
        <dbReference type="EMBL" id="HJC11467.1"/>
    </source>
</evidence>
<dbReference type="EMBL" id="DWWV01000157">
    <property type="protein sequence ID" value="HJC11467.1"/>
    <property type="molecule type" value="Genomic_DNA"/>
</dbReference>
<evidence type="ECO:0000313" key="2">
    <source>
        <dbReference type="Proteomes" id="UP000823893"/>
    </source>
</evidence>
<organism evidence="1 2">
    <name type="scientific">Candidatus Blautia merdigallinarum</name>
    <dbReference type="NCBI Taxonomy" id="2838495"/>
    <lineage>
        <taxon>Bacteria</taxon>
        <taxon>Bacillati</taxon>
        <taxon>Bacillota</taxon>
        <taxon>Clostridia</taxon>
        <taxon>Lachnospirales</taxon>
        <taxon>Lachnospiraceae</taxon>
        <taxon>Blautia</taxon>
    </lineage>
</organism>
<dbReference type="Proteomes" id="UP000823893">
    <property type="component" value="Unassembled WGS sequence"/>
</dbReference>
<protein>
    <submittedName>
        <fullName evidence="1">Uncharacterized protein</fullName>
    </submittedName>
</protein>